<gene>
    <name evidence="1" type="ORF">QF034_002473</name>
</gene>
<proteinExistence type="predicted"/>
<evidence type="ECO:0000313" key="1">
    <source>
        <dbReference type="EMBL" id="MDQ0748242.1"/>
    </source>
</evidence>
<evidence type="ECO:0000313" key="2">
    <source>
        <dbReference type="Proteomes" id="UP001232755"/>
    </source>
</evidence>
<dbReference type="EMBL" id="JAUSYP010000001">
    <property type="protein sequence ID" value="MDQ0748242.1"/>
    <property type="molecule type" value="Genomic_DNA"/>
</dbReference>
<accession>A0ABU0QP86</accession>
<dbReference type="Proteomes" id="UP001232755">
    <property type="component" value="Unassembled WGS sequence"/>
</dbReference>
<reference evidence="1 2" key="1">
    <citation type="submission" date="2023-07" db="EMBL/GenBank/DDBJ databases">
        <title>Comparative genomics of wheat-associated soil bacteria to identify genetic determinants of phenazine resistance.</title>
        <authorList>
            <person name="Mouncey N."/>
        </authorList>
    </citation>
    <scope>NUCLEOTIDE SEQUENCE [LARGE SCALE GENOMIC DNA]</scope>
    <source>
        <strain evidence="1 2">B3I12</strain>
    </source>
</reference>
<keyword evidence="2" id="KW-1185">Reference proteome</keyword>
<sequence length="75" mass="8124">MAGSSVRRYRTSSRQLSSSSYALWATPESSAWVSAPPSPSWVMTSPVTAWTTSGPVMNICEVPRTMKTKSVRAGE</sequence>
<organism evidence="1 2">
    <name type="scientific">Streptomyces africanus</name>
    <dbReference type="NCBI Taxonomy" id="231024"/>
    <lineage>
        <taxon>Bacteria</taxon>
        <taxon>Bacillati</taxon>
        <taxon>Actinomycetota</taxon>
        <taxon>Actinomycetes</taxon>
        <taxon>Kitasatosporales</taxon>
        <taxon>Streptomycetaceae</taxon>
        <taxon>Streptomyces</taxon>
    </lineage>
</organism>
<name>A0ABU0QP86_9ACTN</name>
<protein>
    <submittedName>
        <fullName evidence="1">Uncharacterized protein</fullName>
    </submittedName>
</protein>
<comment type="caution">
    <text evidence="1">The sequence shown here is derived from an EMBL/GenBank/DDBJ whole genome shotgun (WGS) entry which is preliminary data.</text>
</comment>